<dbReference type="OrthoDB" id="5175111at2"/>
<protein>
    <recommendedName>
        <fullName evidence="3">Tetratricopeptide repeat protein</fullName>
    </recommendedName>
</protein>
<dbReference type="Proteomes" id="UP000267517">
    <property type="component" value="Chromosome I"/>
</dbReference>
<evidence type="ECO:0000313" key="1">
    <source>
        <dbReference type="EMBL" id="BBA28580.1"/>
    </source>
</evidence>
<dbReference type="InterPro" id="IPR029024">
    <property type="entry name" value="TerB-like"/>
</dbReference>
<dbReference type="Gene3D" id="1.25.40.10">
    <property type="entry name" value="Tetratricopeptide repeat domain"/>
    <property type="match status" value="1"/>
</dbReference>
<dbReference type="RefSeq" id="WP_120173793.1">
    <property type="nucleotide sequence ID" value="NZ_AP018049.1"/>
</dbReference>
<organism evidence="1 2">
    <name type="scientific">Prevotella melaninogenica</name>
    <dbReference type="NCBI Taxonomy" id="28132"/>
    <lineage>
        <taxon>Bacteria</taxon>
        <taxon>Pseudomonadati</taxon>
        <taxon>Bacteroidota</taxon>
        <taxon>Bacteroidia</taxon>
        <taxon>Bacteroidales</taxon>
        <taxon>Prevotellaceae</taxon>
        <taxon>Prevotella</taxon>
    </lineage>
</organism>
<evidence type="ECO:0008006" key="3">
    <source>
        <dbReference type="Google" id="ProtNLM"/>
    </source>
</evidence>
<dbReference type="SUPFAM" id="SSF48452">
    <property type="entry name" value="TPR-like"/>
    <property type="match status" value="1"/>
</dbReference>
<accession>A0A250KFY7</accession>
<dbReference type="AlphaFoldDB" id="A0A250KFY7"/>
<dbReference type="InterPro" id="IPR011990">
    <property type="entry name" value="TPR-like_helical_dom_sf"/>
</dbReference>
<proteinExistence type="predicted"/>
<dbReference type="EMBL" id="AP018049">
    <property type="protein sequence ID" value="BBA28580.1"/>
    <property type="molecule type" value="Genomic_DNA"/>
</dbReference>
<gene>
    <name evidence="1" type="ORF">PMEL1_00483</name>
</gene>
<dbReference type="CDD" id="cd07177">
    <property type="entry name" value="terB_like"/>
    <property type="match status" value="1"/>
</dbReference>
<reference evidence="1 2" key="1">
    <citation type="submission" date="2017-05" db="EMBL/GenBank/DDBJ databases">
        <title>whole genome sequence of Prevotella melaninogenica GAI 07411.</title>
        <authorList>
            <person name="Kondo Y."/>
            <person name="Hoshino T."/>
        </authorList>
    </citation>
    <scope>NUCLEOTIDE SEQUENCE [LARGE SCALE GENOMIC DNA]</scope>
    <source>
        <strain evidence="1 2">GAI 07411</strain>
    </source>
</reference>
<sequence>MSIVDLFKRECSFMRDEHNGSDCLVYPKISEKDRAATRSNFGISKDETILLIRDTGFWNSRDQGLVVTDAGFYCIVDNDKPELFNFGWESFTDITYQELCLHFKNQGDEVPLHMSYFIKNSDENHIARIGRLLARVFKKMSESVITTTSDIFEAIDEKHKKLIQQKNYPEALELCDECIKNHKEYQFLFHSWMADIYGYMKNWQKSIEYSLIAIKECEVESISHSIIYPQYSLYCAHHELGNNNKARKDCLNVMLNATDQTDDNNLLIKDKAVKDFQLYEKNYIDNFLSFPYNDRKVIMPVKKYVDLYQEHVAVLNIQNLPNINFPMGHPIANQLYVGHPLTPTKYIPFENYQLELVEDRIREFCMLAQSLGATEISIECLNSTNSNQNNRIKVNNSGSVETLWVDGKANQHIERSRHMIDELSRSVSLRQTFEPRNKPTIPEGMVWYDNEPSWQRLVSQRLSGCLTSHEERIETKKSQMLEGQELSAIKAEVKSLYADMDIAIDKTEESKFAQQENAVLAIKVKFAPISQLLDNTSKSQTPSSNITTVEEDEYITELKEILSDGDITPRERRLLDKIRIQFGISEQRAKELEDSLTTLQLTEEEQEYLNEYKEIIVGGEITEKERRLLDKILKLNGISQDRAREIEASVK</sequence>
<evidence type="ECO:0000313" key="2">
    <source>
        <dbReference type="Proteomes" id="UP000267517"/>
    </source>
</evidence>
<dbReference type="SUPFAM" id="SSF158682">
    <property type="entry name" value="TerB-like"/>
    <property type="match status" value="1"/>
</dbReference>
<name>A0A250KFY7_9BACT</name>